<keyword evidence="9" id="KW-1185">Reference proteome</keyword>
<evidence type="ECO:0000313" key="9">
    <source>
        <dbReference type="Proteomes" id="UP000595095"/>
    </source>
</evidence>
<dbReference type="InterPro" id="IPR010432">
    <property type="entry name" value="RDD"/>
</dbReference>
<evidence type="ECO:0000259" key="7">
    <source>
        <dbReference type="Pfam" id="PF06271"/>
    </source>
</evidence>
<evidence type="ECO:0000256" key="6">
    <source>
        <dbReference type="SAM" id="Phobius"/>
    </source>
</evidence>
<organism evidence="8 9">
    <name type="scientific">Salinimonas marina</name>
    <dbReference type="NCBI Taxonomy" id="2785918"/>
    <lineage>
        <taxon>Bacteria</taxon>
        <taxon>Pseudomonadati</taxon>
        <taxon>Pseudomonadota</taxon>
        <taxon>Gammaproteobacteria</taxon>
        <taxon>Alteromonadales</taxon>
        <taxon>Alteromonadaceae</taxon>
        <taxon>Alteromonas/Salinimonas group</taxon>
        <taxon>Salinimonas</taxon>
    </lineage>
</organism>
<dbReference type="PANTHER" id="PTHR36115:SF4">
    <property type="entry name" value="MEMBRANE PROTEIN"/>
    <property type="match status" value="1"/>
</dbReference>
<dbReference type="EMBL" id="CP064795">
    <property type="protein sequence ID" value="QPG04675.1"/>
    <property type="molecule type" value="Genomic_DNA"/>
</dbReference>
<comment type="subcellular location">
    <subcellularLocation>
        <location evidence="1">Cell membrane</location>
        <topology evidence="1">Multi-pass membrane protein</topology>
    </subcellularLocation>
</comment>
<dbReference type="Proteomes" id="UP000595095">
    <property type="component" value="Chromosome"/>
</dbReference>
<dbReference type="AlphaFoldDB" id="A0A7S9DWR8"/>
<name>A0A7S9DWR8_9ALTE</name>
<proteinExistence type="predicted"/>
<reference evidence="8 9" key="1">
    <citation type="submission" date="2020-11" db="EMBL/GenBank/DDBJ databases">
        <title>Complete genome sequence for Salinimonas sp. strain G2-b.</title>
        <authorList>
            <person name="Park S.-J."/>
        </authorList>
    </citation>
    <scope>NUCLEOTIDE SEQUENCE [LARGE SCALE GENOMIC DNA]</scope>
    <source>
        <strain evidence="8 9">G2-b</strain>
    </source>
</reference>
<sequence>MSMFGVTPAGFILRFLAVVLDCLLFFLFVTVPVALVSGTISLAGSDNPIWMNIGLGYLLPFIITLWFWQKYLGTPGKLMMGIQIVDMRTGRKPSVFKSTLRYFAYLVSIAPFFLGFIWIAFDKNKRGFHDYISGTAVIKRVPEYIKR</sequence>
<evidence type="ECO:0000256" key="2">
    <source>
        <dbReference type="ARBA" id="ARBA00022475"/>
    </source>
</evidence>
<keyword evidence="3 6" id="KW-0812">Transmembrane</keyword>
<dbReference type="GO" id="GO:0005886">
    <property type="term" value="C:plasma membrane"/>
    <property type="evidence" value="ECO:0007669"/>
    <property type="project" value="UniProtKB-SubCell"/>
</dbReference>
<evidence type="ECO:0000256" key="4">
    <source>
        <dbReference type="ARBA" id="ARBA00022989"/>
    </source>
</evidence>
<dbReference type="RefSeq" id="WP_195809768.1">
    <property type="nucleotide sequence ID" value="NZ_CP064795.1"/>
</dbReference>
<dbReference type="Pfam" id="PF06271">
    <property type="entry name" value="RDD"/>
    <property type="match status" value="1"/>
</dbReference>
<dbReference type="KEGG" id="smaa:IT774_10625"/>
<gene>
    <name evidence="8" type="ORF">IT774_10625</name>
</gene>
<dbReference type="InterPro" id="IPR051791">
    <property type="entry name" value="Pra-immunoreactive"/>
</dbReference>
<feature type="transmembrane region" description="Helical" evidence="6">
    <location>
        <begin position="12"/>
        <end position="37"/>
    </location>
</feature>
<evidence type="ECO:0000256" key="1">
    <source>
        <dbReference type="ARBA" id="ARBA00004651"/>
    </source>
</evidence>
<keyword evidence="5 6" id="KW-0472">Membrane</keyword>
<feature type="transmembrane region" description="Helical" evidence="6">
    <location>
        <begin position="102"/>
        <end position="121"/>
    </location>
</feature>
<protein>
    <submittedName>
        <fullName evidence="8">RDD family protein</fullName>
    </submittedName>
</protein>
<accession>A0A7S9DWR8</accession>
<dbReference type="PANTHER" id="PTHR36115">
    <property type="entry name" value="PROLINE-RICH ANTIGEN HOMOLOG-RELATED"/>
    <property type="match status" value="1"/>
</dbReference>
<evidence type="ECO:0000313" key="8">
    <source>
        <dbReference type="EMBL" id="QPG04675.1"/>
    </source>
</evidence>
<evidence type="ECO:0000256" key="5">
    <source>
        <dbReference type="ARBA" id="ARBA00023136"/>
    </source>
</evidence>
<feature type="domain" description="RDD" evidence="7">
    <location>
        <begin position="9"/>
        <end position="134"/>
    </location>
</feature>
<keyword evidence="2" id="KW-1003">Cell membrane</keyword>
<evidence type="ECO:0000256" key="3">
    <source>
        <dbReference type="ARBA" id="ARBA00022692"/>
    </source>
</evidence>
<keyword evidence="4 6" id="KW-1133">Transmembrane helix</keyword>
<feature type="transmembrane region" description="Helical" evidence="6">
    <location>
        <begin position="49"/>
        <end position="68"/>
    </location>
</feature>